<dbReference type="EMBL" id="CAKOAT010719598">
    <property type="protein sequence ID" value="CAH8386762.1"/>
    <property type="molecule type" value="Genomic_DNA"/>
</dbReference>
<dbReference type="AlphaFoldDB" id="A0ABC8LTH7"/>
<comment type="similarity">
    <text evidence="2">Belongs to the KRR1 family.</text>
</comment>
<feature type="domain" description="KRR1 small subunit processome component second KH" evidence="10">
    <location>
        <begin position="144"/>
        <end position="230"/>
    </location>
</feature>
<dbReference type="CDD" id="cd22393">
    <property type="entry name" value="KH-I_KRR1_rpt1"/>
    <property type="match status" value="1"/>
</dbReference>
<dbReference type="InterPro" id="IPR036612">
    <property type="entry name" value="KH_dom_type_1_sf"/>
</dbReference>
<organism evidence="11 12">
    <name type="scientific">Eruca vesicaria subsp. sativa</name>
    <name type="common">Garden rocket</name>
    <name type="synonym">Eruca sativa</name>
    <dbReference type="NCBI Taxonomy" id="29727"/>
    <lineage>
        <taxon>Eukaryota</taxon>
        <taxon>Viridiplantae</taxon>
        <taxon>Streptophyta</taxon>
        <taxon>Embryophyta</taxon>
        <taxon>Tracheophyta</taxon>
        <taxon>Spermatophyta</taxon>
        <taxon>Magnoliopsida</taxon>
        <taxon>eudicotyledons</taxon>
        <taxon>Gunneridae</taxon>
        <taxon>Pentapetalae</taxon>
        <taxon>rosids</taxon>
        <taxon>malvids</taxon>
        <taxon>Brassicales</taxon>
        <taxon>Brassicaceae</taxon>
        <taxon>Brassiceae</taxon>
        <taxon>Eruca</taxon>
    </lineage>
</organism>
<evidence type="ECO:0000313" key="12">
    <source>
        <dbReference type="Proteomes" id="UP001642260"/>
    </source>
</evidence>
<dbReference type="Proteomes" id="UP001642260">
    <property type="component" value="Unassembled WGS sequence"/>
</dbReference>
<keyword evidence="3" id="KW-0690">Ribosome biogenesis</keyword>
<dbReference type="Pfam" id="PF17903">
    <property type="entry name" value="KH_KRR1_1st"/>
    <property type="match status" value="1"/>
</dbReference>
<name>A0ABC8LTH7_ERUVS</name>
<evidence type="ECO:0000256" key="6">
    <source>
        <dbReference type="ARBA" id="ARBA00023242"/>
    </source>
</evidence>
<evidence type="ECO:0000256" key="1">
    <source>
        <dbReference type="ARBA" id="ARBA00004604"/>
    </source>
</evidence>
<comment type="caution">
    <text evidence="11">The sequence shown here is derived from an EMBL/GenBank/DDBJ whole genome shotgun (WGS) entry which is preliminary data.</text>
</comment>
<dbReference type="InterPro" id="IPR048548">
    <property type="entry name" value="KRR1-like_KH2"/>
</dbReference>
<evidence type="ECO:0000256" key="7">
    <source>
        <dbReference type="ARBA" id="ARBA00023274"/>
    </source>
</evidence>
<dbReference type="Pfam" id="PF21800">
    <property type="entry name" value="KH_KRR1_2nd"/>
    <property type="match status" value="1"/>
</dbReference>
<evidence type="ECO:0000256" key="4">
    <source>
        <dbReference type="ARBA" id="ARBA00022552"/>
    </source>
</evidence>
<evidence type="ECO:0000256" key="3">
    <source>
        <dbReference type="ARBA" id="ARBA00022517"/>
    </source>
</evidence>
<reference evidence="11 12" key="1">
    <citation type="submission" date="2022-03" db="EMBL/GenBank/DDBJ databases">
        <authorList>
            <person name="Macdonald S."/>
            <person name="Ahmed S."/>
            <person name="Newling K."/>
        </authorList>
    </citation>
    <scope>NUCLEOTIDE SEQUENCE [LARGE SCALE GENOMIC DNA]</scope>
</reference>
<dbReference type="GO" id="GO:0005730">
    <property type="term" value="C:nucleolus"/>
    <property type="evidence" value="ECO:0007669"/>
    <property type="project" value="UniProtKB-SubCell"/>
</dbReference>
<keyword evidence="12" id="KW-1185">Reference proteome</keyword>
<evidence type="ECO:0000313" key="11">
    <source>
        <dbReference type="EMBL" id="CAH8386762.1"/>
    </source>
</evidence>
<dbReference type="PANTHER" id="PTHR12581:SF0">
    <property type="entry name" value="KRR1 SMALL SUBUNIT PROCESSOME COMPONENT HOMOLOG"/>
    <property type="match status" value="1"/>
</dbReference>
<dbReference type="FunFam" id="3.30.1370.10:FF:000014">
    <property type="entry name" value="KRR1 small subunit processome component"/>
    <property type="match status" value="1"/>
</dbReference>
<dbReference type="InterPro" id="IPR048550">
    <property type="entry name" value="KRR1-like_KH1_euk"/>
</dbReference>
<evidence type="ECO:0000259" key="10">
    <source>
        <dbReference type="Pfam" id="PF21800"/>
    </source>
</evidence>
<keyword evidence="7" id="KW-0687">Ribonucleoprotein</keyword>
<keyword evidence="5" id="KW-0694">RNA-binding</keyword>
<gene>
    <name evidence="11" type="ORF">ERUC_LOCUS39245</name>
</gene>
<dbReference type="GO" id="GO:0006364">
    <property type="term" value="P:rRNA processing"/>
    <property type="evidence" value="ECO:0007669"/>
    <property type="project" value="UniProtKB-KW"/>
</dbReference>
<dbReference type="PANTHER" id="PTHR12581">
    <property type="entry name" value="HIV-1 REV BINDING PROTEIN 2, 3"/>
    <property type="match status" value="1"/>
</dbReference>
<keyword evidence="4" id="KW-0698">rRNA processing</keyword>
<feature type="domain" description="KRR1 small subunit processome component first KH" evidence="9">
    <location>
        <begin position="62"/>
        <end position="142"/>
    </location>
</feature>
<dbReference type="GO" id="GO:0003723">
    <property type="term" value="F:RNA binding"/>
    <property type="evidence" value="ECO:0007669"/>
    <property type="project" value="UniProtKB-KW"/>
</dbReference>
<dbReference type="InterPro" id="IPR041174">
    <property type="entry name" value="KRR1-like_KH1"/>
</dbReference>
<sequence length="279" mass="32078">MSLSLSILIISSSMEEIKSVEQKKVGKNNKPRPWEVEPDMKRWEVEKKFDPAWNPTGMLEVSSFSRVYPRSREKHLLKRWPRVKSALKQHGVSCELNLAERYMTVSTTKKTRDPYIIVKARDLLRLLARSVPSRQALKILEDDMAYDIINIGHLARSKTLQEKFPITRFLFLGHKSSSLKALETSTNCFIRLQGNTVAAMGSFRGLKRLRIIVERCFVNGLSPLDVLKEMDAGTEKLHCSPNGFEEMDAEMNPYSYLPSARKNGGYMFPNFPFSLSRRF</sequence>
<keyword evidence="6" id="KW-0539">Nucleus</keyword>
<evidence type="ECO:0000256" key="5">
    <source>
        <dbReference type="ARBA" id="ARBA00022884"/>
    </source>
</evidence>
<protein>
    <recommendedName>
        <fullName evidence="8">KRR-R motif-containing protein 1</fullName>
    </recommendedName>
</protein>
<evidence type="ECO:0000259" key="9">
    <source>
        <dbReference type="Pfam" id="PF17903"/>
    </source>
</evidence>
<proteinExistence type="inferred from homology"/>
<dbReference type="InterPro" id="IPR024166">
    <property type="entry name" value="rRNA_assembly_KRR1"/>
</dbReference>
<comment type="subcellular location">
    <subcellularLocation>
        <location evidence="1">Nucleus</location>
        <location evidence="1">Nucleolus</location>
    </subcellularLocation>
</comment>
<accession>A0ABC8LTH7</accession>
<evidence type="ECO:0000256" key="8">
    <source>
        <dbReference type="ARBA" id="ARBA00032993"/>
    </source>
</evidence>
<dbReference type="GO" id="GO:1990904">
    <property type="term" value="C:ribonucleoprotein complex"/>
    <property type="evidence" value="ECO:0007669"/>
    <property type="project" value="UniProtKB-KW"/>
</dbReference>
<evidence type="ECO:0000256" key="2">
    <source>
        <dbReference type="ARBA" id="ARBA00009344"/>
    </source>
</evidence>
<dbReference type="Gene3D" id="3.30.1370.10">
    <property type="entry name" value="K Homology domain, type 1"/>
    <property type="match status" value="2"/>
</dbReference>